<gene>
    <name evidence="12" type="ORF">GCM10011416_00750</name>
</gene>
<keyword evidence="13" id="KW-1185">Reference proteome</keyword>
<evidence type="ECO:0000256" key="1">
    <source>
        <dbReference type="ARBA" id="ARBA00000085"/>
    </source>
</evidence>
<dbReference type="SUPFAM" id="SSF55874">
    <property type="entry name" value="ATPase domain of HSP90 chaperone/DNA topoisomerase II/histidine kinase"/>
    <property type="match status" value="1"/>
</dbReference>
<dbReference type="GO" id="GO:0046983">
    <property type="term" value="F:protein dimerization activity"/>
    <property type="evidence" value="ECO:0007669"/>
    <property type="project" value="InterPro"/>
</dbReference>
<dbReference type="Pfam" id="PF02518">
    <property type="entry name" value="HATPase_c"/>
    <property type="match status" value="1"/>
</dbReference>
<keyword evidence="3" id="KW-0597">Phosphoprotein</keyword>
<dbReference type="EC" id="2.7.13.3" evidence="2"/>
<feature type="repeat" description="TPR" evidence="9">
    <location>
        <begin position="102"/>
        <end position="135"/>
    </location>
</feature>
<dbReference type="SMART" id="SM00387">
    <property type="entry name" value="HATPase_c"/>
    <property type="match status" value="1"/>
</dbReference>
<dbReference type="PANTHER" id="PTHR24421">
    <property type="entry name" value="NITRATE/NITRITE SENSOR PROTEIN NARX-RELATED"/>
    <property type="match status" value="1"/>
</dbReference>
<evidence type="ECO:0000256" key="7">
    <source>
        <dbReference type="ARBA" id="ARBA00022840"/>
    </source>
</evidence>
<dbReference type="Gene3D" id="3.30.565.10">
    <property type="entry name" value="Histidine kinase-like ATPase, C-terminal domain"/>
    <property type="match status" value="1"/>
</dbReference>
<comment type="caution">
    <text evidence="12">The sequence shown here is derived from an EMBL/GenBank/DDBJ whole genome shotgun (WGS) entry which is preliminary data.</text>
</comment>
<dbReference type="SUPFAM" id="SSF48452">
    <property type="entry name" value="TPR-like"/>
    <property type="match status" value="2"/>
</dbReference>
<dbReference type="GO" id="GO:0016020">
    <property type="term" value="C:membrane"/>
    <property type="evidence" value="ECO:0007669"/>
    <property type="project" value="InterPro"/>
</dbReference>
<protein>
    <recommendedName>
        <fullName evidence="2">histidine kinase</fullName>
        <ecNumber evidence="2">2.7.13.3</ecNumber>
    </recommendedName>
</protein>
<dbReference type="InterPro" id="IPR011712">
    <property type="entry name" value="Sig_transdc_His_kin_sub3_dim/P"/>
</dbReference>
<keyword evidence="9" id="KW-0802">TPR repeat</keyword>
<reference evidence="12" key="2">
    <citation type="submission" date="2020-09" db="EMBL/GenBank/DDBJ databases">
        <authorList>
            <person name="Sun Q."/>
            <person name="Zhou Y."/>
        </authorList>
    </citation>
    <scope>NUCLEOTIDE SEQUENCE</scope>
    <source>
        <strain evidence="12">CGMCC 1.15763</strain>
    </source>
</reference>
<dbReference type="InterPro" id="IPR036890">
    <property type="entry name" value="HATPase_C_sf"/>
</dbReference>
<keyword evidence="6" id="KW-0418">Kinase</keyword>
<evidence type="ECO:0000256" key="9">
    <source>
        <dbReference type="PROSITE-ProRule" id="PRU00339"/>
    </source>
</evidence>
<keyword evidence="4" id="KW-0808">Transferase</keyword>
<evidence type="ECO:0000259" key="11">
    <source>
        <dbReference type="PROSITE" id="PS50109"/>
    </source>
</evidence>
<dbReference type="InterPro" id="IPR019734">
    <property type="entry name" value="TPR_rpt"/>
</dbReference>
<evidence type="ECO:0000313" key="13">
    <source>
        <dbReference type="Proteomes" id="UP000633278"/>
    </source>
</evidence>
<dbReference type="InterPro" id="IPR005467">
    <property type="entry name" value="His_kinase_dom"/>
</dbReference>
<keyword evidence="7" id="KW-0067">ATP-binding</keyword>
<dbReference type="InterPro" id="IPR011990">
    <property type="entry name" value="TPR-like_helical_dom_sf"/>
</dbReference>
<dbReference type="PROSITE" id="PS50109">
    <property type="entry name" value="HIS_KIN"/>
    <property type="match status" value="1"/>
</dbReference>
<dbReference type="Gene3D" id="1.25.40.10">
    <property type="entry name" value="Tetratricopeptide repeat domain"/>
    <property type="match status" value="3"/>
</dbReference>
<dbReference type="Proteomes" id="UP000633278">
    <property type="component" value="Unassembled WGS sequence"/>
</dbReference>
<dbReference type="Pfam" id="PF07730">
    <property type="entry name" value="HisKA_3"/>
    <property type="match status" value="1"/>
</dbReference>
<dbReference type="Pfam" id="PF13181">
    <property type="entry name" value="TPR_8"/>
    <property type="match status" value="3"/>
</dbReference>
<evidence type="ECO:0000256" key="5">
    <source>
        <dbReference type="ARBA" id="ARBA00022741"/>
    </source>
</evidence>
<dbReference type="InterPro" id="IPR003594">
    <property type="entry name" value="HATPase_dom"/>
</dbReference>
<evidence type="ECO:0000256" key="2">
    <source>
        <dbReference type="ARBA" id="ARBA00012438"/>
    </source>
</evidence>
<dbReference type="AlphaFoldDB" id="A0A917HTD4"/>
<dbReference type="GO" id="GO:0005524">
    <property type="term" value="F:ATP binding"/>
    <property type="evidence" value="ECO:0007669"/>
    <property type="project" value="UniProtKB-KW"/>
</dbReference>
<keyword evidence="10" id="KW-1133">Transmembrane helix</keyword>
<dbReference type="GO" id="GO:0000155">
    <property type="term" value="F:phosphorelay sensor kinase activity"/>
    <property type="evidence" value="ECO:0007669"/>
    <property type="project" value="InterPro"/>
</dbReference>
<evidence type="ECO:0000256" key="6">
    <source>
        <dbReference type="ARBA" id="ARBA00022777"/>
    </source>
</evidence>
<evidence type="ECO:0000256" key="8">
    <source>
        <dbReference type="ARBA" id="ARBA00023012"/>
    </source>
</evidence>
<accession>A0A917HTD4</accession>
<evidence type="ECO:0000256" key="4">
    <source>
        <dbReference type="ARBA" id="ARBA00022679"/>
    </source>
</evidence>
<feature type="transmembrane region" description="Helical" evidence="10">
    <location>
        <begin position="386"/>
        <end position="404"/>
    </location>
</feature>
<keyword evidence="10" id="KW-0812">Transmembrane</keyword>
<feature type="repeat" description="TPR" evidence="9">
    <location>
        <begin position="142"/>
        <end position="175"/>
    </location>
</feature>
<dbReference type="PROSITE" id="PS50005">
    <property type="entry name" value="TPR"/>
    <property type="match status" value="2"/>
</dbReference>
<evidence type="ECO:0000313" key="12">
    <source>
        <dbReference type="EMBL" id="GGG88347.1"/>
    </source>
</evidence>
<evidence type="ECO:0000256" key="10">
    <source>
        <dbReference type="SAM" id="Phobius"/>
    </source>
</evidence>
<dbReference type="PANTHER" id="PTHR24421:SF10">
    <property type="entry name" value="NITRATE_NITRITE SENSOR PROTEIN NARQ"/>
    <property type="match status" value="1"/>
</dbReference>
<evidence type="ECO:0000256" key="3">
    <source>
        <dbReference type="ARBA" id="ARBA00022553"/>
    </source>
</evidence>
<dbReference type="Gene3D" id="1.20.5.1930">
    <property type="match status" value="1"/>
</dbReference>
<dbReference type="EMBL" id="BMJW01000001">
    <property type="protein sequence ID" value="GGG88347.1"/>
    <property type="molecule type" value="Genomic_DNA"/>
</dbReference>
<dbReference type="CDD" id="cd16917">
    <property type="entry name" value="HATPase_UhpB-NarQ-NarX-like"/>
    <property type="match status" value="1"/>
</dbReference>
<sequence length="618" mass="70307">MIEVMPAQDKAQSQNNDQATQIEALYIDGQKLYAENDYEQGFDLINKGFKKAQELKDESLIAYGYLYKGAYYQKKSEPSLGVIVLQKALSIFTSLNNQKAITQSYFNLGDCYASLSQFDKAFESFFKALAFEESIQNAKGIGDNLSRIGELYLLTADYKKARANFNQAMEIYIDLKSERDIMFTLTNLGACYQKEGSSSDDNTLILKAIETFKIGLEKARNLGIRRSESVFLGNIGSSYRRLGNYQESLEYLFMALPIKIEQNRYTSAAHTCNDISETYISMNKLAKAKEYALKAISFANGYSIHQERYAYYILSDIESKLGNYKSAMVSLKKYQKLEDSIFSIEKIKSINELAIAYETEKKNLTIQAQESDIALLDSKNKLKSQWMIFGGLGLLSFFSIFVLYRSKKTTQKEKLLQEQFSQNLLVSQEDERVRIARELHDSVGQQLTLIKKKSQNLNQDEITKLTNATLEEVRSISRGLYPALLNQLGLTESIEQLINDYDEESELFFSMDIDNIDAYFTDNTSLNYYRLIQECLTNIVKHAKAKSVTVNIKKEGTQIVSLISDNGKGFDVNDSKKKNSLGLKTIFERIKIMNGNLSIDSRLNNGTSFLFSIPIKNE</sequence>
<proteinExistence type="predicted"/>
<keyword evidence="5" id="KW-0547">Nucleotide-binding</keyword>
<reference evidence="12" key="1">
    <citation type="journal article" date="2014" name="Int. J. Syst. Evol. Microbiol.">
        <title>Complete genome sequence of Corynebacterium casei LMG S-19264T (=DSM 44701T), isolated from a smear-ripened cheese.</title>
        <authorList>
            <consortium name="US DOE Joint Genome Institute (JGI-PGF)"/>
            <person name="Walter F."/>
            <person name="Albersmeier A."/>
            <person name="Kalinowski J."/>
            <person name="Ruckert C."/>
        </authorList>
    </citation>
    <scope>NUCLEOTIDE SEQUENCE</scope>
    <source>
        <strain evidence="12">CGMCC 1.15763</strain>
    </source>
</reference>
<keyword evidence="8" id="KW-0902">Two-component regulatory system</keyword>
<comment type="catalytic activity">
    <reaction evidence="1">
        <text>ATP + protein L-histidine = ADP + protein N-phospho-L-histidine.</text>
        <dbReference type="EC" id="2.7.13.3"/>
    </reaction>
</comment>
<organism evidence="12 13">
    <name type="scientific">Polaribacter pacificus</name>
    <dbReference type="NCBI Taxonomy" id="1775173"/>
    <lineage>
        <taxon>Bacteria</taxon>
        <taxon>Pseudomonadati</taxon>
        <taxon>Bacteroidota</taxon>
        <taxon>Flavobacteriia</taxon>
        <taxon>Flavobacteriales</taxon>
        <taxon>Flavobacteriaceae</taxon>
    </lineage>
</organism>
<feature type="domain" description="Histidine kinase" evidence="11">
    <location>
        <begin position="438"/>
        <end position="617"/>
    </location>
</feature>
<keyword evidence="10" id="KW-0472">Membrane</keyword>
<dbReference type="SMART" id="SM00028">
    <property type="entry name" value="TPR"/>
    <property type="match status" value="7"/>
</dbReference>
<dbReference type="InterPro" id="IPR050482">
    <property type="entry name" value="Sensor_HK_TwoCompSys"/>
</dbReference>
<name>A0A917HTD4_9FLAO</name>